<gene>
    <name evidence="2" type="ORF">GQ55_9G458200</name>
</gene>
<evidence type="ECO:0000313" key="3">
    <source>
        <dbReference type="Proteomes" id="UP000244336"/>
    </source>
</evidence>
<dbReference type="EMBL" id="CM009757">
    <property type="protein sequence ID" value="PUZ40886.1"/>
    <property type="molecule type" value="Genomic_DNA"/>
</dbReference>
<sequence>MEVEVVRCDQASRLRYSSSRLSVDIVGSWNRIWRSVAVVLGAARVAERDAVDGAQAALGLRDDGGREPGLREPAGPAHHGRRRLLRHGPQRPAPALRRGRPSAPGSTRPSRATAGPGAGGVRARRRRRRRPDWPRTSGSPGAGSAGWPAPARSSWRRPWRWRRAGRRTGGDGG</sequence>
<accession>A0A2T7CC26</accession>
<name>A0A2T7CC26_9POAL</name>
<dbReference type="Proteomes" id="UP000244336">
    <property type="component" value="Chromosome 9"/>
</dbReference>
<evidence type="ECO:0000313" key="2">
    <source>
        <dbReference type="EMBL" id="PUZ40886.1"/>
    </source>
</evidence>
<reference evidence="2 3" key="1">
    <citation type="submission" date="2018-04" db="EMBL/GenBank/DDBJ databases">
        <title>WGS assembly of Panicum hallii var. hallii HAL2.</title>
        <authorList>
            <person name="Lovell J."/>
            <person name="Jenkins J."/>
            <person name="Lowry D."/>
            <person name="Mamidi S."/>
            <person name="Sreedasyam A."/>
            <person name="Weng X."/>
            <person name="Barry K."/>
            <person name="Bonette J."/>
            <person name="Campitelli B."/>
            <person name="Daum C."/>
            <person name="Gordon S."/>
            <person name="Gould B."/>
            <person name="Lipzen A."/>
            <person name="MacQueen A."/>
            <person name="Palacio-Mejia J."/>
            <person name="Plott C."/>
            <person name="Shakirov E."/>
            <person name="Shu S."/>
            <person name="Yoshinaga Y."/>
            <person name="Zane M."/>
            <person name="Rokhsar D."/>
            <person name="Grimwood J."/>
            <person name="Schmutz J."/>
            <person name="Juenger T."/>
        </authorList>
    </citation>
    <scope>NUCLEOTIDE SEQUENCE [LARGE SCALE GENOMIC DNA]</scope>
    <source>
        <strain evidence="3">cv. HAL2</strain>
    </source>
</reference>
<protein>
    <submittedName>
        <fullName evidence="2">Uncharacterized protein</fullName>
    </submittedName>
</protein>
<feature type="compositionally biased region" description="Basic residues" evidence="1">
    <location>
        <begin position="78"/>
        <end position="89"/>
    </location>
</feature>
<feature type="region of interest" description="Disordered" evidence="1">
    <location>
        <begin position="59"/>
        <end position="173"/>
    </location>
</feature>
<evidence type="ECO:0000256" key="1">
    <source>
        <dbReference type="SAM" id="MobiDB-lite"/>
    </source>
</evidence>
<proteinExistence type="predicted"/>
<dbReference type="AlphaFoldDB" id="A0A2T7CC26"/>
<organism evidence="2 3">
    <name type="scientific">Panicum hallii var. hallii</name>
    <dbReference type="NCBI Taxonomy" id="1504633"/>
    <lineage>
        <taxon>Eukaryota</taxon>
        <taxon>Viridiplantae</taxon>
        <taxon>Streptophyta</taxon>
        <taxon>Embryophyta</taxon>
        <taxon>Tracheophyta</taxon>
        <taxon>Spermatophyta</taxon>
        <taxon>Magnoliopsida</taxon>
        <taxon>Liliopsida</taxon>
        <taxon>Poales</taxon>
        <taxon>Poaceae</taxon>
        <taxon>PACMAD clade</taxon>
        <taxon>Panicoideae</taxon>
        <taxon>Panicodae</taxon>
        <taxon>Paniceae</taxon>
        <taxon>Panicinae</taxon>
        <taxon>Panicum</taxon>
        <taxon>Panicum sect. Panicum</taxon>
    </lineage>
</organism>
<feature type="compositionally biased region" description="Basic residues" evidence="1">
    <location>
        <begin position="154"/>
        <end position="166"/>
    </location>
</feature>
<dbReference type="Gramene" id="PUZ40886">
    <property type="protein sequence ID" value="PUZ40886"/>
    <property type="gene ID" value="GQ55_9G458200"/>
</dbReference>
<feature type="compositionally biased region" description="Basic and acidic residues" evidence="1">
    <location>
        <begin position="60"/>
        <end position="70"/>
    </location>
</feature>
<keyword evidence="3" id="KW-1185">Reference proteome</keyword>